<dbReference type="EMBL" id="HQ317390">
    <property type="protein sequence ID" value="AFK66640.1"/>
    <property type="molecule type" value="Genomic_DNA"/>
</dbReference>
<accession>I3UMC5</accession>
<dbReference type="KEGG" id="vg:13165461"/>
<name>I3UMC5_9CAUD</name>
<keyword evidence="2" id="KW-1185">Reference proteome</keyword>
<proteinExistence type="predicted"/>
<gene>
    <name evidence="1" type="ORF">COPG_00044</name>
</gene>
<dbReference type="OrthoDB" id="39931at10239"/>
<organism evidence="1 2">
    <name type="scientific">Colwellia phage 9A</name>
    <dbReference type="NCBI Taxonomy" id="765765"/>
    <lineage>
        <taxon>Viruses</taxon>
        <taxon>Duplodnaviria</taxon>
        <taxon>Heunggongvirae</taxon>
        <taxon>Uroviricota</taxon>
        <taxon>Caudoviricetes</taxon>
        <taxon>Franklinbayvirus</taxon>
        <taxon>Franklinbayvirus fv9A</taxon>
    </lineage>
</organism>
<dbReference type="GeneID" id="13165461"/>
<dbReference type="RefSeq" id="YP_006489230.1">
    <property type="nucleotide sequence ID" value="NC_018088.1"/>
</dbReference>
<evidence type="ECO:0000313" key="1">
    <source>
        <dbReference type="EMBL" id="AFK66640.1"/>
    </source>
</evidence>
<sequence>MSTITTQVQAIARLVEGDVNTVVTDWAGVAMHQLFIFRDKPRYVIALQGSVLFDSYLDTPFEIIALDANRDQIQIADGDTVGYHFNHTAGTILGEDSDFRIREMLASKHTGTHLDENDVESLVVESHSFKEYLLSHCTPSNDHVAYFQKQVNGNAHNYLFDTAEGELELEMLHWANKSLTGIAVSRQREIDNLMTPLFIGNIGQVVVYDGASYGLAVPDNLHPMDGSIITNAKSPLKGQGTKDLTGRVVAASTIDPQRPWIAEGTNYGWDNTMINHHHLPKVDFTLNDFNITPAGSVTVNSGYATDRGGWTVPTFHPSYDAWDQGSDVGGSGDYYPKTDAGSASYRAYDNLYHNHSASFNGTTQTVSGVKFKLNRENGTDQVAINAWQPTTMLPMYLVIY</sequence>
<dbReference type="Proteomes" id="UP000005266">
    <property type="component" value="Segment"/>
</dbReference>
<reference evidence="1 2" key="1">
    <citation type="journal article" date="2013" name="Extremophiles">
        <title>Genomic analysis of cold-active Colwelliaphage 9A and psychrophilic phage-host interactions.</title>
        <authorList>
            <person name="Colangelo-Lillis J.R."/>
            <person name="Deming J.W."/>
        </authorList>
    </citation>
    <scope>NUCLEOTIDE SEQUENCE [LARGE SCALE GENOMIC DNA]</scope>
    <source>
        <strain evidence="1">9A</strain>
    </source>
</reference>
<evidence type="ECO:0000313" key="2">
    <source>
        <dbReference type="Proteomes" id="UP000005266"/>
    </source>
</evidence>
<protein>
    <submittedName>
        <fullName evidence="1">Uncharacterized protein</fullName>
    </submittedName>
</protein>